<evidence type="ECO:0000256" key="3">
    <source>
        <dbReference type="ARBA" id="ARBA00022729"/>
    </source>
</evidence>
<dbReference type="SUPFAM" id="SSF50985">
    <property type="entry name" value="RCC1/BLIP-II"/>
    <property type="match status" value="1"/>
</dbReference>
<dbReference type="Pfam" id="PF13540">
    <property type="entry name" value="RCC1_2"/>
    <property type="match status" value="4"/>
</dbReference>
<dbReference type="Gene3D" id="2.120.10.80">
    <property type="entry name" value="Kelch-type beta propeller"/>
    <property type="match status" value="2"/>
</dbReference>
<keyword evidence="6" id="KW-0472">Membrane</keyword>
<reference evidence="12" key="1">
    <citation type="submission" date="2021-02" db="EMBL/GenBank/DDBJ databases">
        <authorList>
            <person name="Dougan E. K."/>
            <person name="Rhodes N."/>
            <person name="Thang M."/>
            <person name="Chan C."/>
        </authorList>
    </citation>
    <scope>NUCLEOTIDE SEQUENCE</scope>
</reference>
<dbReference type="SUPFAM" id="SSF56487">
    <property type="entry name" value="SRCR-like"/>
    <property type="match status" value="1"/>
</dbReference>
<dbReference type="PROSITE" id="PS50012">
    <property type="entry name" value="RCC1_3"/>
    <property type="match status" value="2"/>
</dbReference>
<dbReference type="FunFam" id="3.10.250.10:FF:000016">
    <property type="entry name" value="Scavenger receptor cysteine-rich protein type 12"/>
    <property type="match status" value="1"/>
</dbReference>
<dbReference type="PRINTS" id="PR00258">
    <property type="entry name" value="SPERACTRCPTR"/>
</dbReference>
<dbReference type="InterPro" id="IPR036772">
    <property type="entry name" value="SRCR-like_dom_sf"/>
</dbReference>
<dbReference type="PANTHER" id="PTHR45982">
    <property type="entry name" value="REGULATOR OF CHROMOSOME CONDENSATION"/>
    <property type="match status" value="1"/>
</dbReference>
<dbReference type="GO" id="GO:0005737">
    <property type="term" value="C:cytoplasm"/>
    <property type="evidence" value="ECO:0007669"/>
    <property type="project" value="TreeGrafter"/>
</dbReference>
<proteinExistence type="predicted"/>
<dbReference type="SUPFAM" id="SSF117281">
    <property type="entry name" value="Kelch motif"/>
    <property type="match status" value="1"/>
</dbReference>
<keyword evidence="13" id="KW-1185">Reference proteome</keyword>
<evidence type="ECO:0000256" key="2">
    <source>
        <dbReference type="ARBA" id="ARBA00022692"/>
    </source>
</evidence>
<evidence type="ECO:0000256" key="6">
    <source>
        <dbReference type="ARBA" id="ARBA00023136"/>
    </source>
</evidence>
<evidence type="ECO:0000256" key="9">
    <source>
        <dbReference type="PROSITE-ProRule" id="PRU00235"/>
    </source>
</evidence>
<keyword evidence="2" id="KW-0812">Transmembrane</keyword>
<name>A0A812JBS4_9DINO</name>
<dbReference type="PROSITE" id="PS50287">
    <property type="entry name" value="SRCR_2"/>
    <property type="match status" value="1"/>
</dbReference>
<evidence type="ECO:0000256" key="10">
    <source>
        <dbReference type="SAM" id="MobiDB-lite"/>
    </source>
</evidence>
<feature type="domain" description="SRCR" evidence="11">
    <location>
        <begin position="300"/>
        <end position="394"/>
    </location>
</feature>
<dbReference type="Proteomes" id="UP000604046">
    <property type="component" value="Unassembled WGS sequence"/>
</dbReference>
<accession>A0A812JBS4</accession>
<dbReference type="InterPro" id="IPR001190">
    <property type="entry name" value="SRCR"/>
</dbReference>
<keyword evidence="3" id="KW-0732">Signal</keyword>
<gene>
    <name evidence="12" type="primary">lgals3bpa</name>
    <name evidence="12" type="ORF">SNAT2548_LOCUS6153</name>
</gene>
<dbReference type="AlphaFoldDB" id="A0A812JBS4"/>
<dbReference type="Gene3D" id="2.130.10.30">
    <property type="entry name" value="Regulator of chromosome condensation 1/beta-lactamase-inhibitor protein II"/>
    <property type="match status" value="2"/>
</dbReference>
<evidence type="ECO:0000256" key="8">
    <source>
        <dbReference type="ARBA" id="ARBA00023180"/>
    </source>
</evidence>
<sequence length="900" mass="95793">MGAALPPVDLAGARAVQVACGWDHSCAVLQGGALRCWGRNDYGQLGAVSPETIGDQAEEMGSNLSTVDVGANASVLQVACGQWHTCALLQGGLVKCFGYAGSGALGLGDSLLGLGAESEVGPNLPATQLGDGMLAVDFAAGTYHGCARLQDDSVKCWGWGRDGQLGQGSSENLGDEPGEMGDALHPIDLNNLGVWQVVAGKSHTCVILEDDTVRCWGRNSEAQLGAGISGSIYVGTVKGQDRLCSAFELSFFRTLKGFNCVLAASIFQQASLQSLPLQMGSALVESELFVVAPGTSLEALRLVGGPTEGWLEFHYNGSSGLVCDDNFDAAAAQVACREMGMAGGTPLSWNVGSGTILADNVACKGSELSLRQCRFRGWALHDCTPQEAAGVRCHLDAWSKLTVTGSPGARQDPSMVWDVEGQSALMFAGHASNTFEYFADLWQYSWPEWAWTEMVLPREALRPSTRSGHAAVWVARSRSMLVFAGRFLGTFYNDELQREQHLETATCPDGATSTGDGAVLMFGGESSSANLGDLHRYSLEDREWSASSALGPAARSRHSAIWAAATRSMLVFAGWSGQQYLDGLHSYDASANRWTELPAAGYWPPARGGHAAVWDPVSMSMLILGGIQNLSINLSNSFAYTLSYDSKLYNYSLSTGSWKEEGQRGQRAEEAEEAGLPAPTGRTGHAMVWADDSRGLLAFGGFDGSYLQETWRYVASETSSPLLLSCQVGRNCDFDFENTSGIAAKRACSDSELLDGLLQEAGSDRENALTFQAATSASRLFVEPGYHRLCWCDADCSHPSDFQMAIGHFIVQGPYLNQSGQCHLGSVCVVPEWRGIGISTNDSIIIKRRCLSGEASSGYSGPRSISISFNVVSGSYSLHVGLLDPAEGLKPEVLELLGGC</sequence>
<protein>
    <submittedName>
        <fullName evidence="12">Lgals3bpa protein</fullName>
    </submittedName>
</protein>
<dbReference type="GO" id="GO:0016020">
    <property type="term" value="C:membrane"/>
    <property type="evidence" value="ECO:0007669"/>
    <property type="project" value="UniProtKB-SubCell"/>
</dbReference>
<dbReference type="SMART" id="SM00202">
    <property type="entry name" value="SR"/>
    <property type="match status" value="1"/>
</dbReference>
<evidence type="ECO:0000256" key="4">
    <source>
        <dbReference type="ARBA" id="ARBA00022737"/>
    </source>
</evidence>
<keyword evidence="7" id="KW-1015">Disulfide bond</keyword>
<evidence type="ECO:0000313" key="13">
    <source>
        <dbReference type="Proteomes" id="UP000604046"/>
    </source>
</evidence>
<organism evidence="12 13">
    <name type="scientific">Symbiodinium natans</name>
    <dbReference type="NCBI Taxonomy" id="878477"/>
    <lineage>
        <taxon>Eukaryota</taxon>
        <taxon>Sar</taxon>
        <taxon>Alveolata</taxon>
        <taxon>Dinophyceae</taxon>
        <taxon>Suessiales</taxon>
        <taxon>Symbiodiniaceae</taxon>
        <taxon>Symbiodinium</taxon>
    </lineage>
</organism>
<evidence type="ECO:0000256" key="1">
    <source>
        <dbReference type="ARBA" id="ARBA00004167"/>
    </source>
</evidence>
<dbReference type="Gene3D" id="3.10.250.10">
    <property type="entry name" value="SRCR-like domain"/>
    <property type="match status" value="1"/>
</dbReference>
<dbReference type="InterPro" id="IPR009091">
    <property type="entry name" value="RCC1/BLIP-II"/>
</dbReference>
<dbReference type="InterPro" id="IPR051553">
    <property type="entry name" value="Ran_GTPase-activating"/>
</dbReference>
<keyword evidence="4" id="KW-0677">Repeat</keyword>
<dbReference type="Pfam" id="PF24681">
    <property type="entry name" value="Kelch_KLHDC2_KLHL20_DRC7"/>
    <property type="match status" value="1"/>
</dbReference>
<dbReference type="InterPro" id="IPR000408">
    <property type="entry name" value="Reg_chr_condens"/>
</dbReference>
<dbReference type="EMBL" id="CAJNDS010000402">
    <property type="protein sequence ID" value="CAE7202547.1"/>
    <property type="molecule type" value="Genomic_DNA"/>
</dbReference>
<dbReference type="Pfam" id="PF00530">
    <property type="entry name" value="SRCR"/>
    <property type="match status" value="1"/>
</dbReference>
<dbReference type="GO" id="GO:0005085">
    <property type="term" value="F:guanyl-nucleotide exchange factor activity"/>
    <property type="evidence" value="ECO:0007669"/>
    <property type="project" value="TreeGrafter"/>
</dbReference>
<feature type="repeat" description="RCC1" evidence="9">
    <location>
        <begin position="32"/>
        <end position="91"/>
    </location>
</feature>
<evidence type="ECO:0000256" key="5">
    <source>
        <dbReference type="ARBA" id="ARBA00022989"/>
    </source>
</evidence>
<evidence type="ECO:0000313" key="12">
    <source>
        <dbReference type="EMBL" id="CAE7202547.1"/>
    </source>
</evidence>
<evidence type="ECO:0000259" key="11">
    <source>
        <dbReference type="PROSITE" id="PS50287"/>
    </source>
</evidence>
<feature type="region of interest" description="Disordered" evidence="10">
    <location>
        <begin position="662"/>
        <end position="683"/>
    </location>
</feature>
<dbReference type="OrthoDB" id="10035969at2759"/>
<feature type="repeat" description="RCC1" evidence="9">
    <location>
        <begin position="152"/>
        <end position="210"/>
    </location>
</feature>
<keyword evidence="5" id="KW-1133">Transmembrane helix</keyword>
<evidence type="ECO:0000256" key="7">
    <source>
        <dbReference type="ARBA" id="ARBA00023157"/>
    </source>
</evidence>
<comment type="subcellular location">
    <subcellularLocation>
        <location evidence="1">Membrane</location>
        <topology evidence="1">Single-pass membrane protein</topology>
    </subcellularLocation>
</comment>
<dbReference type="InterPro" id="IPR015915">
    <property type="entry name" value="Kelch-typ_b-propeller"/>
</dbReference>
<dbReference type="PROSITE" id="PS00420">
    <property type="entry name" value="SRCR_1"/>
    <property type="match status" value="1"/>
</dbReference>
<dbReference type="PANTHER" id="PTHR45982:SF1">
    <property type="entry name" value="REGULATOR OF CHROMOSOME CONDENSATION"/>
    <property type="match status" value="1"/>
</dbReference>
<keyword evidence="8" id="KW-0325">Glycoprotein</keyword>
<comment type="caution">
    <text evidence="12">The sequence shown here is derived from an EMBL/GenBank/DDBJ whole genome shotgun (WGS) entry which is preliminary data.</text>
</comment>